<dbReference type="AlphaFoldDB" id="A0A0X1U6P3"/>
<dbReference type="Proteomes" id="UP000184204">
    <property type="component" value="Unassembled WGS sequence"/>
</dbReference>
<dbReference type="EMBL" id="CP014223">
    <property type="protein sequence ID" value="AMJ40598.1"/>
    <property type="molecule type" value="Genomic_DNA"/>
</dbReference>
<evidence type="ECO:0000313" key="4">
    <source>
        <dbReference type="Proteomes" id="UP000184204"/>
    </source>
</evidence>
<reference evidence="2" key="4">
    <citation type="submission" date="2016-11" db="EMBL/GenBank/DDBJ databases">
        <authorList>
            <person name="Varghese N."/>
            <person name="Submissions S."/>
        </authorList>
    </citation>
    <scope>NUCLEOTIDE SEQUENCE</scope>
    <source>
        <strain evidence="2">DSM 1682</strain>
    </source>
</reference>
<reference evidence="3" key="2">
    <citation type="submission" date="2016-01" db="EMBL/GenBank/DDBJ databases">
        <authorList>
            <person name="Poehlein A."/>
            <person name="Schlien K."/>
            <person name="Gottschalk G."/>
            <person name="Buckel W."/>
            <person name="Daniel R."/>
        </authorList>
    </citation>
    <scope>NUCLEOTIDE SEQUENCE [LARGE SCALE GENOMIC DNA]</scope>
    <source>
        <strain evidence="3">X2</strain>
    </source>
</reference>
<evidence type="ECO:0000313" key="3">
    <source>
        <dbReference type="Proteomes" id="UP000068026"/>
    </source>
</evidence>
<evidence type="ECO:0000313" key="1">
    <source>
        <dbReference type="EMBL" id="AMJ40598.1"/>
    </source>
</evidence>
<dbReference type="KEGG" id="cpro:CPRO_10030"/>
<reference evidence="1 3" key="1">
    <citation type="journal article" date="2016" name="Genome Announc.">
        <title>Complete Genome Sequence of the Amino Acid-Fermenting Clostridium propionicum X2 (DSM 1682).</title>
        <authorList>
            <person name="Poehlein A."/>
            <person name="Schlien K."/>
            <person name="Chowdhury N.P."/>
            <person name="Gottschalk G."/>
            <person name="Buckel W."/>
            <person name="Daniel R."/>
        </authorList>
    </citation>
    <scope>NUCLEOTIDE SEQUENCE [LARGE SCALE GENOMIC DNA]</scope>
    <source>
        <strain evidence="1 3">X2</strain>
    </source>
</reference>
<protein>
    <submittedName>
        <fullName evidence="2">Uncharacterized protein</fullName>
    </submittedName>
</protein>
<organism evidence="2 4">
    <name type="scientific">Anaerotignum propionicum DSM 1682</name>
    <dbReference type="NCBI Taxonomy" id="991789"/>
    <lineage>
        <taxon>Bacteria</taxon>
        <taxon>Bacillati</taxon>
        <taxon>Bacillota</taxon>
        <taxon>Clostridia</taxon>
        <taxon>Lachnospirales</taxon>
        <taxon>Anaerotignaceae</taxon>
        <taxon>Anaerotignum</taxon>
    </lineage>
</organism>
<reference evidence="4" key="3">
    <citation type="submission" date="2016-11" db="EMBL/GenBank/DDBJ databases">
        <authorList>
            <person name="Jaros S."/>
            <person name="Januszkiewicz K."/>
            <person name="Wedrychowicz H."/>
        </authorList>
    </citation>
    <scope>NUCLEOTIDE SEQUENCE [LARGE SCALE GENOMIC DNA]</scope>
    <source>
        <strain evidence="4">DSM 1682</strain>
    </source>
</reference>
<evidence type="ECO:0000313" key="2">
    <source>
        <dbReference type="EMBL" id="SHE92138.1"/>
    </source>
</evidence>
<dbReference type="Proteomes" id="UP000068026">
    <property type="component" value="Chromosome"/>
</dbReference>
<gene>
    <name evidence="1" type="ORF">CPRO_10030</name>
    <name evidence="2" type="ORF">SAMN02745151_02227</name>
</gene>
<sequence length="50" mass="5951">MSIFLCTHFLILLNKIDLSRNGAIQGVRWNYLSNDAKKELKEEFYDNFKL</sequence>
<name>A0A0X1U6P3_ANAPI</name>
<dbReference type="EMBL" id="FQUA01000010">
    <property type="protein sequence ID" value="SHE92138.1"/>
    <property type="molecule type" value="Genomic_DNA"/>
</dbReference>
<keyword evidence="3" id="KW-1185">Reference proteome</keyword>
<proteinExistence type="predicted"/>
<accession>A0A0X1U6P3</accession>